<dbReference type="AlphaFoldDB" id="A0A411A357"/>
<gene>
    <name evidence="2" type="ORF">BACVE_001019</name>
</gene>
<dbReference type="Proteomes" id="UP000587477">
    <property type="component" value="Chromosome"/>
</dbReference>
<evidence type="ECO:0000313" key="2">
    <source>
        <dbReference type="EMBL" id="QOY26070.1"/>
    </source>
</evidence>
<dbReference type="Pfam" id="PF01882">
    <property type="entry name" value="DUF58"/>
    <property type="match status" value="1"/>
</dbReference>
<name>A0A411A357_BACVE</name>
<feature type="domain" description="DUF58" evidence="1">
    <location>
        <begin position="203"/>
        <end position="364"/>
    </location>
</feature>
<dbReference type="PANTHER" id="PTHR34351">
    <property type="entry name" value="SLR1927 PROTEIN-RELATED"/>
    <property type="match status" value="1"/>
</dbReference>
<proteinExistence type="predicted"/>
<dbReference type="PANTHER" id="PTHR34351:SF2">
    <property type="entry name" value="DUF58 DOMAIN-CONTAINING PROTEIN"/>
    <property type="match status" value="1"/>
</dbReference>
<accession>A0A411A357</accession>
<dbReference type="RefSeq" id="WP_017419010.1">
    <property type="nucleotide sequence ID" value="NZ_BDDG01000012.1"/>
</dbReference>
<evidence type="ECO:0000313" key="3">
    <source>
        <dbReference type="Proteomes" id="UP000587477"/>
    </source>
</evidence>
<dbReference type="InterPro" id="IPR002881">
    <property type="entry name" value="DUF58"/>
</dbReference>
<sequence>MRKKMHWLLYGWKLLMLAVLTAAVFSYAMFQGGFVSWFLFYAFLPFTVYAGLVAVYPLRAFQVTRDVSSAQLTSGDRLSVTIRLTRRLPFPLTYMVIEDVMPETLGERRSAKQLVFPWFQRKLTLQYELPQVPRGEHHLHTIRVRTGDVLGLLDKTASFSVTDTVLVFPAYGSVHYKPQAASGEEGAAAGAPFQVHRSAMAASVRNYQPGDRFSALDWKTSARRNELMTKEFDPLQSVNMTLLLDCRPSPSFEAAVSASASLLYTALVKGSPAGFISLGSDRTVFPVREGDRHFRKMLRYLASASESEEADAGGRLGKELADPRVRKASIAVVTGSLTEDLLKQAEPGRADMTVFLAKETNAALSEKERKLALIFAQKNIKVQMIRDKRVSHVV</sequence>
<protein>
    <recommendedName>
        <fullName evidence="1">DUF58 domain-containing protein</fullName>
    </recommendedName>
</protein>
<organism evidence="2 3">
    <name type="scientific">Bacillus velezensis</name>
    <dbReference type="NCBI Taxonomy" id="492670"/>
    <lineage>
        <taxon>Bacteria</taxon>
        <taxon>Bacillati</taxon>
        <taxon>Bacillota</taxon>
        <taxon>Bacilli</taxon>
        <taxon>Bacillales</taxon>
        <taxon>Bacillaceae</taxon>
        <taxon>Bacillus</taxon>
        <taxon>Bacillus amyloliquefaciens group</taxon>
    </lineage>
</organism>
<reference evidence="3" key="1">
    <citation type="submission" date="2020-10" db="EMBL/GenBank/DDBJ databases">
        <title>Complete genome sequence of Bacillus velezensis NST6.</title>
        <authorList>
            <person name="Choi J."/>
        </authorList>
    </citation>
    <scope>NUCLEOTIDE SEQUENCE [LARGE SCALE GENOMIC DNA]</scope>
    <source>
        <strain evidence="3">NST6</strain>
    </source>
</reference>
<evidence type="ECO:0000259" key="1">
    <source>
        <dbReference type="Pfam" id="PF01882"/>
    </source>
</evidence>
<dbReference type="EMBL" id="CP063687">
    <property type="protein sequence ID" value="QOY26070.1"/>
    <property type="molecule type" value="Genomic_DNA"/>
</dbReference>